<dbReference type="PROSITE" id="PS50089">
    <property type="entry name" value="ZF_RING_2"/>
    <property type="match status" value="1"/>
</dbReference>
<dbReference type="PANTHER" id="PTHR45798">
    <property type="entry name" value="RING-H2 FINGER PROTEIN ATL61-RELATED-RELATED"/>
    <property type="match status" value="1"/>
</dbReference>
<dbReference type="Pfam" id="PF13639">
    <property type="entry name" value="zf-RING_2"/>
    <property type="match status" value="1"/>
</dbReference>
<dbReference type="EMBL" id="GDJX01026400">
    <property type="protein sequence ID" value="JAT41536.1"/>
    <property type="molecule type" value="Transcribed_RNA"/>
</dbReference>
<sequence length="159" mass="17992">MEGRWVHIIQRVSYLSGYFTGWQITGILCLLLISVLLVLGSYALLIYLLELYWAQQTQAAAARSFKARQDSVAPMVATFRTVCYGPAKGEYSEEEQCPVCLDDYEVGQELSRAPCGHAFHYQCLVDHMATPENPRQKLPTCPLCRAELTCMRYVDSTEI</sequence>
<dbReference type="SUPFAM" id="SSF57850">
    <property type="entry name" value="RING/U-box"/>
    <property type="match status" value="1"/>
</dbReference>
<evidence type="ECO:0000259" key="6">
    <source>
        <dbReference type="PROSITE" id="PS50089"/>
    </source>
</evidence>
<dbReference type="SMART" id="SM00184">
    <property type="entry name" value="RING"/>
    <property type="match status" value="1"/>
</dbReference>
<dbReference type="InterPro" id="IPR052788">
    <property type="entry name" value="RING-type_E3_ligase_ATL"/>
</dbReference>
<dbReference type="PANTHER" id="PTHR45798:SF97">
    <property type="entry name" value="ALCOHOL-SENSITIVE RING FINGER PROTEIN 1"/>
    <property type="match status" value="1"/>
</dbReference>
<dbReference type="AlphaFoldDB" id="A0A1D1XGP2"/>
<feature type="domain" description="RING-type" evidence="6">
    <location>
        <begin position="97"/>
        <end position="145"/>
    </location>
</feature>
<keyword evidence="1" id="KW-0479">Metal-binding</keyword>
<reference evidence="7" key="1">
    <citation type="submission" date="2015-07" db="EMBL/GenBank/DDBJ databases">
        <title>Transcriptome Assembly of Anthurium amnicola.</title>
        <authorList>
            <person name="Suzuki J."/>
        </authorList>
    </citation>
    <scope>NUCLEOTIDE SEQUENCE</scope>
</reference>
<dbReference type="Gene3D" id="3.30.40.10">
    <property type="entry name" value="Zinc/RING finger domain, C3HC4 (zinc finger)"/>
    <property type="match status" value="1"/>
</dbReference>
<evidence type="ECO:0000256" key="2">
    <source>
        <dbReference type="ARBA" id="ARBA00022771"/>
    </source>
</evidence>
<dbReference type="GO" id="GO:0008270">
    <property type="term" value="F:zinc ion binding"/>
    <property type="evidence" value="ECO:0007669"/>
    <property type="project" value="UniProtKB-KW"/>
</dbReference>
<keyword evidence="2 4" id="KW-0863">Zinc-finger</keyword>
<dbReference type="InterPro" id="IPR013083">
    <property type="entry name" value="Znf_RING/FYVE/PHD"/>
</dbReference>
<proteinExistence type="predicted"/>
<evidence type="ECO:0000313" key="7">
    <source>
        <dbReference type="EMBL" id="JAT41536.1"/>
    </source>
</evidence>
<keyword evidence="5" id="KW-0472">Membrane</keyword>
<evidence type="ECO:0000256" key="5">
    <source>
        <dbReference type="SAM" id="Phobius"/>
    </source>
</evidence>
<keyword evidence="5" id="KW-1133">Transmembrane helix</keyword>
<evidence type="ECO:0000313" key="8">
    <source>
        <dbReference type="EMBL" id="JAT59107.1"/>
    </source>
</evidence>
<evidence type="ECO:0000256" key="4">
    <source>
        <dbReference type="PROSITE-ProRule" id="PRU00175"/>
    </source>
</evidence>
<dbReference type="EMBL" id="GDJX01008829">
    <property type="protein sequence ID" value="JAT59107.1"/>
    <property type="molecule type" value="Transcribed_RNA"/>
</dbReference>
<gene>
    <name evidence="7" type="primary">rnf126_1</name>
    <name evidence="8" type="synonym">rnf126_3</name>
    <name evidence="8" type="ORF">g.57303</name>
    <name evidence="7" type="ORF">g.57311</name>
</gene>
<accession>A0A1D1XGP2</accession>
<feature type="transmembrane region" description="Helical" evidence="5">
    <location>
        <begin position="24"/>
        <end position="49"/>
    </location>
</feature>
<evidence type="ECO:0000256" key="1">
    <source>
        <dbReference type="ARBA" id="ARBA00022723"/>
    </source>
</evidence>
<evidence type="ECO:0000256" key="3">
    <source>
        <dbReference type="ARBA" id="ARBA00022833"/>
    </source>
</evidence>
<dbReference type="InterPro" id="IPR001841">
    <property type="entry name" value="Znf_RING"/>
</dbReference>
<keyword evidence="3" id="KW-0862">Zinc</keyword>
<organism evidence="7">
    <name type="scientific">Anthurium amnicola</name>
    <dbReference type="NCBI Taxonomy" id="1678845"/>
    <lineage>
        <taxon>Eukaryota</taxon>
        <taxon>Viridiplantae</taxon>
        <taxon>Streptophyta</taxon>
        <taxon>Embryophyta</taxon>
        <taxon>Tracheophyta</taxon>
        <taxon>Spermatophyta</taxon>
        <taxon>Magnoliopsida</taxon>
        <taxon>Liliopsida</taxon>
        <taxon>Araceae</taxon>
        <taxon>Pothoideae</taxon>
        <taxon>Potheae</taxon>
        <taxon>Anthurium</taxon>
    </lineage>
</organism>
<name>A0A1D1XGP2_9ARAE</name>
<protein>
    <submittedName>
        <fullName evidence="7">RING finger protein 126</fullName>
    </submittedName>
</protein>
<keyword evidence="5" id="KW-0812">Transmembrane</keyword>